<sequence>MQRQRFLKRPELLTRRRSAAAIPFQCGGDLALKSYMALAARDGPFRRWKSQHPGDK</sequence>
<dbReference type="AlphaFoldDB" id="A0A6N7L828"/>
<name>A0A6N7L828_SINTE</name>
<proteinExistence type="predicted"/>
<reference evidence="1 2" key="1">
    <citation type="journal article" date="2013" name="Genome Biol.">
        <title>Comparative genomics of the core and accessory genomes of 48 Sinorhizobium strains comprising five genospecies.</title>
        <authorList>
            <person name="Sugawara M."/>
            <person name="Epstein B."/>
            <person name="Badgley B.D."/>
            <person name="Unno T."/>
            <person name="Xu L."/>
            <person name="Reese J."/>
            <person name="Gyaneshwar P."/>
            <person name="Denny R."/>
            <person name="Mudge J."/>
            <person name="Bharti A.K."/>
            <person name="Farmer A.D."/>
            <person name="May G.D."/>
            <person name="Woodward J.E."/>
            <person name="Medigue C."/>
            <person name="Vallenet D."/>
            <person name="Lajus A."/>
            <person name="Rouy Z."/>
            <person name="Martinez-Vaz B."/>
            <person name="Tiffin P."/>
            <person name="Young N.D."/>
            <person name="Sadowsky M.J."/>
        </authorList>
    </citation>
    <scope>NUCLEOTIDE SEQUENCE [LARGE SCALE GENOMIC DNA]</scope>
    <source>
        <strain evidence="1 2">USDA4894</strain>
    </source>
</reference>
<dbReference type="RefSeq" id="WP_153437084.1">
    <property type="nucleotide sequence ID" value="NZ_JACIGA010000002.1"/>
</dbReference>
<protein>
    <submittedName>
        <fullName evidence="1">Uncharacterized protein</fullName>
    </submittedName>
</protein>
<gene>
    <name evidence="1" type="ORF">GHK62_04235</name>
</gene>
<keyword evidence="2" id="KW-1185">Reference proteome</keyword>
<dbReference type="EMBL" id="WITC01000023">
    <property type="protein sequence ID" value="MQX13993.1"/>
    <property type="molecule type" value="Genomic_DNA"/>
</dbReference>
<evidence type="ECO:0000313" key="1">
    <source>
        <dbReference type="EMBL" id="MQX13993.1"/>
    </source>
</evidence>
<dbReference type="Proteomes" id="UP000439983">
    <property type="component" value="Unassembled WGS sequence"/>
</dbReference>
<accession>A0A6N7L828</accession>
<evidence type="ECO:0000313" key="2">
    <source>
        <dbReference type="Proteomes" id="UP000439983"/>
    </source>
</evidence>
<comment type="caution">
    <text evidence="1">The sequence shown here is derived from an EMBL/GenBank/DDBJ whole genome shotgun (WGS) entry which is preliminary data.</text>
</comment>
<organism evidence="1 2">
    <name type="scientific">Sinorhizobium terangae</name>
    <dbReference type="NCBI Taxonomy" id="110322"/>
    <lineage>
        <taxon>Bacteria</taxon>
        <taxon>Pseudomonadati</taxon>
        <taxon>Pseudomonadota</taxon>
        <taxon>Alphaproteobacteria</taxon>
        <taxon>Hyphomicrobiales</taxon>
        <taxon>Rhizobiaceae</taxon>
        <taxon>Sinorhizobium/Ensifer group</taxon>
        <taxon>Sinorhizobium</taxon>
    </lineage>
</organism>